<evidence type="ECO:0000313" key="1">
    <source>
        <dbReference type="EMBL" id="KAF2652661.1"/>
    </source>
</evidence>
<accession>A0A6A6T0G3</accession>
<reference evidence="1" key="1">
    <citation type="journal article" date="2020" name="Stud. Mycol.">
        <title>101 Dothideomycetes genomes: a test case for predicting lifestyles and emergence of pathogens.</title>
        <authorList>
            <person name="Haridas S."/>
            <person name="Albert R."/>
            <person name="Binder M."/>
            <person name="Bloem J."/>
            <person name="Labutti K."/>
            <person name="Salamov A."/>
            <person name="Andreopoulos B."/>
            <person name="Baker S."/>
            <person name="Barry K."/>
            <person name="Bills G."/>
            <person name="Bluhm B."/>
            <person name="Cannon C."/>
            <person name="Castanera R."/>
            <person name="Culley D."/>
            <person name="Daum C."/>
            <person name="Ezra D."/>
            <person name="Gonzalez J."/>
            <person name="Henrissat B."/>
            <person name="Kuo A."/>
            <person name="Liang C."/>
            <person name="Lipzen A."/>
            <person name="Lutzoni F."/>
            <person name="Magnuson J."/>
            <person name="Mondo S."/>
            <person name="Nolan M."/>
            <person name="Ohm R."/>
            <person name="Pangilinan J."/>
            <person name="Park H.-J."/>
            <person name="Ramirez L."/>
            <person name="Alfaro M."/>
            <person name="Sun H."/>
            <person name="Tritt A."/>
            <person name="Yoshinaga Y."/>
            <person name="Zwiers L.-H."/>
            <person name="Turgeon B."/>
            <person name="Goodwin S."/>
            <person name="Spatafora J."/>
            <person name="Crous P."/>
            <person name="Grigoriev I."/>
        </authorList>
    </citation>
    <scope>NUCLEOTIDE SEQUENCE</scope>
    <source>
        <strain evidence="1">CBS 122681</strain>
    </source>
</reference>
<name>A0A6A6T0G3_9PLEO</name>
<protein>
    <submittedName>
        <fullName evidence="1">Uncharacterized protein</fullName>
    </submittedName>
</protein>
<sequence length="199" mass="22104">MAGMLFAKRWLRRCSSARAATAGQLHAGMMQSGQSSDARRGVCGAGYDEQETSGAGETAVRVGSLSHFRRISLTGRLCSVQDVALLVAARKRYWNGLLHAAVGRHVGLLETCKLVMRARQWLIARRSAKRIETSMWPAQPLMKSEMWHLAQTDLMEAPQKVPRVVGGSPIHICRHHLLALDDSRIRRGSERSVRRAPEI</sequence>
<dbReference type="Proteomes" id="UP000799324">
    <property type="component" value="Unassembled WGS sequence"/>
</dbReference>
<keyword evidence="2" id="KW-1185">Reference proteome</keyword>
<gene>
    <name evidence="1" type="ORF">K491DRAFT_726042</name>
</gene>
<dbReference type="EMBL" id="MU004396">
    <property type="protein sequence ID" value="KAF2652661.1"/>
    <property type="molecule type" value="Genomic_DNA"/>
</dbReference>
<organism evidence="1 2">
    <name type="scientific">Lophiostoma macrostomum CBS 122681</name>
    <dbReference type="NCBI Taxonomy" id="1314788"/>
    <lineage>
        <taxon>Eukaryota</taxon>
        <taxon>Fungi</taxon>
        <taxon>Dikarya</taxon>
        <taxon>Ascomycota</taxon>
        <taxon>Pezizomycotina</taxon>
        <taxon>Dothideomycetes</taxon>
        <taxon>Pleosporomycetidae</taxon>
        <taxon>Pleosporales</taxon>
        <taxon>Lophiostomataceae</taxon>
        <taxon>Lophiostoma</taxon>
    </lineage>
</organism>
<proteinExistence type="predicted"/>
<evidence type="ECO:0000313" key="2">
    <source>
        <dbReference type="Proteomes" id="UP000799324"/>
    </source>
</evidence>
<dbReference type="AlphaFoldDB" id="A0A6A6T0G3"/>